<gene>
    <name evidence="1" type="ordered locus">Cst_c24410</name>
</gene>
<name>L7VSP9_THES1</name>
<dbReference type="STRING" id="1121335.Cst_c24410"/>
<dbReference type="Gene3D" id="3.40.50.12780">
    <property type="entry name" value="N-terminal domain of ligase-like"/>
    <property type="match status" value="1"/>
</dbReference>
<evidence type="ECO:0000313" key="1">
    <source>
        <dbReference type="EMBL" id="AGC69401.1"/>
    </source>
</evidence>
<dbReference type="Proteomes" id="UP000011220">
    <property type="component" value="Chromosome"/>
</dbReference>
<dbReference type="PANTHER" id="PTHR36932">
    <property type="entry name" value="CAPSULAR POLYSACCHARIDE BIOSYNTHESIS PROTEIN"/>
    <property type="match status" value="1"/>
</dbReference>
<protein>
    <submittedName>
        <fullName evidence="1">Coenzyme F390 synthetase-like protein</fullName>
    </submittedName>
</protein>
<evidence type="ECO:0000313" key="2">
    <source>
        <dbReference type="Proteomes" id="UP000011220"/>
    </source>
</evidence>
<dbReference type="SUPFAM" id="SSF56801">
    <property type="entry name" value="Acetyl-CoA synthetase-like"/>
    <property type="match status" value="1"/>
</dbReference>
<dbReference type="EMBL" id="CP004044">
    <property type="protein sequence ID" value="AGC69401.1"/>
    <property type="molecule type" value="Genomic_DNA"/>
</dbReference>
<organism evidence="1 2">
    <name type="scientific">Thermoclostridium stercorarium (strain ATCC 35414 / DSM 8532 / NCIMB 11754)</name>
    <name type="common">Clostridium stercorarium</name>
    <dbReference type="NCBI Taxonomy" id="1121335"/>
    <lineage>
        <taxon>Bacteria</taxon>
        <taxon>Bacillati</taxon>
        <taxon>Bacillota</taxon>
        <taxon>Clostridia</taxon>
        <taxon>Eubacteriales</taxon>
        <taxon>Oscillospiraceae</taxon>
        <taxon>Thermoclostridium</taxon>
    </lineage>
</organism>
<dbReference type="AlphaFoldDB" id="L7VSP9"/>
<accession>L7VSP9</accession>
<dbReference type="RefSeq" id="WP_015360079.1">
    <property type="nucleotide sequence ID" value="NC_020887.2"/>
</dbReference>
<dbReference type="InterPro" id="IPR053158">
    <property type="entry name" value="CapK_Type1_Caps_Biosynth"/>
</dbReference>
<keyword evidence="2" id="KW-1185">Reference proteome</keyword>
<dbReference type="PATRIC" id="fig|1121335.3.peg.2449"/>
<proteinExistence type="predicted"/>
<dbReference type="eggNOG" id="COG1541">
    <property type="taxonomic scope" value="Bacteria"/>
</dbReference>
<dbReference type="InterPro" id="IPR042099">
    <property type="entry name" value="ANL_N_sf"/>
</dbReference>
<dbReference type="PANTHER" id="PTHR36932:SF1">
    <property type="entry name" value="CAPSULAR POLYSACCHARIDE BIOSYNTHESIS PROTEIN"/>
    <property type="match status" value="1"/>
</dbReference>
<dbReference type="KEGG" id="css:Cst_c24410"/>
<sequence length="453" mass="52368">MMDLNAAVIRRIVFPLMHIVKGNNIAEYLVSLQQSQYFSKEELHNLQKEKLKKLLLHCVKYVPAYEPYKYLIPLINEDPFGALSEFPILTKQQVNKHMNDLIYINADRSRLIPNRTGGSTGEPVRFFIDRPTSEYSEAARWRGLSWWDINIGDKCLMVWGNPLELNKRENLIYNMKERFLKNIIFISAFSLNPQSIEKYSKMINLQKPRYFYGYASALYLLAQLMMKKNIKLKYKLTGIVSTSETLYDFQRETIEKVFDCPVINEYGARDAGIIAYECPCGKMHLSAENMIVEILDIETKKRVGSGQTGLVVVTDLNNYSMPRIRYLLGDVAALSEEDCNCGRSLPVIEKIEGREDDIFISLNGNYVHGVYFCNLARNYSSIRQFQVIQKTRSDILLKIIKSDNFNESEIQSYINEIHKIMGPVNIKVEYTDIIEPTASGKIRYSKREFPISV</sequence>
<reference evidence="1 2" key="1">
    <citation type="journal article" date="2013" name="Genome Announc.">
        <title>Complete genome sequence of Clostridium stercorarium subsp. stercorarium strain DSM 8532, a thermophilic degrader of plant cell wall fibers.</title>
        <authorList>
            <person name="Poehlein A."/>
            <person name="Zverlov V.V."/>
            <person name="Daniel R."/>
            <person name="Schwarz W.H."/>
            <person name="Liebl W."/>
        </authorList>
    </citation>
    <scope>NUCLEOTIDE SEQUENCE [LARGE SCALE GENOMIC DNA]</scope>
    <source>
        <strain evidence="2">ATCC 35414 / DSM 8532 / NCIMB 11754</strain>
    </source>
</reference>